<sequence>MHVFVIERRWQKAWLYLLLATIHTTSAAFRAARRLLRIVPARRRAAD</sequence>
<dbReference type="RefSeq" id="WP_386823446.1">
    <property type="nucleotide sequence ID" value="NZ_JBHTIF010000001.1"/>
</dbReference>
<keyword evidence="1" id="KW-0812">Transmembrane</keyword>
<dbReference type="EMBL" id="JBHTIF010000001">
    <property type="protein sequence ID" value="MFD0725870.1"/>
    <property type="molecule type" value="Genomic_DNA"/>
</dbReference>
<protein>
    <submittedName>
        <fullName evidence="2">Uncharacterized protein</fullName>
    </submittedName>
</protein>
<evidence type="ECO:0000256" key="1">
    <source>
        <dbReference type="SAM" id="Phobius"/>
    </source>
</evidence>
<name>A0ABW2YCF0_9GAMM</name>
<evidence type="ECO:0000313" key="2">
    <source>
        <dbReference type="EMBL" id="MFD0725870.1"/>
    </source>
</evidence>
<keyword evidence="1" id="KW-0472">Membrane</keyword>
<gene>
    <name evidence="2" type="ORF">ACFQ0E_09695</name>
</gene>
<dbReference type="Proteomes" id="UP001597110">
    <property type="component" value="Unassembled WGS sequence"/>
</dbReference>
<organism evidence="2 3">
    <name type="scientific">Lysobacter brunescens</name>
    <dbReference type="NCBI Taxonomy" id="262323"/>
    <lineage>
        <taxon>Bacteria</taxon>
        <taxon>Pseudomonadati</taxon>
        <taxon>Pseudomonadota</taxon>
        <taxon>Gammaproteobacteria</taxon>
        <taxon>Lysobacterales</taxon>
        <taxon>Lysobacteraceae</taxon>
        <taxon>Lysobacter</taxon>
    </lineage>
</organism>
<accession>A0ABW2YCF0</accession>
<comment type="caution">
    <text evidence="2">The sequence shown here is derived from an EMBL/GenBank/DDBJ whole genome shotgun (WGS) entry which is preliminary data.</text>
</comment>
<evidence type="ECO:0000313" key="3">
    <source>
        <dbReference type="Proteomes" id="UP001597110"/>
    </source>
</evidence>
<keyword evidence="3" id="KW-1185">Reference proteome</keyword>
<proteinExistence type="predicted"/>
<feature type="transmembrane region" description="Helical" evidence="1">
    <location>
        <begin position="13"/>
        <end position="32"/>
    </location>
</feature>
<reference evidence="3" key="1">
    <citation type="journal article" date="2019" name="Int. J. Syst. Evol. Microbiol.">
        <title>The Global Catalogue of Microorganisms (GCM) 10K type strain sequencing project: providing services to taxonomists for standard genome sequencing and annotation.</title>
        <authorList>
            <consortium name="The Broad Institute Genomics Platform"/>
            <consortium name="The Broad Institute Genome Sequencing Center for Infectious Disease"/>
            <person name="Wu L."/>
            <person name="Ma J."/>
        </authorList>
    </citation>
    <scope>NUCLEOTIDE SEQUENCE [LARGE SCALE GENOMIC DNA]</scope>
    <source>
        <strain evidence="3">CCUG 55585</strain>
    </source>
</reference>
<keyword evidence="1" id="KW-1133">Transmembrane helix</keyword>